<dbReference type="Pfam" id="PF00308">
    <property type="entry name" value="Bac_DnaA"/>
    <property type="match status" value="1"/>
</dbReference>
<keyword evidence="2 8" id="KW-0963">Cytoplasm</keyword>
<evidence type="ECO:0000256" key="5">
    <source>
        <dbReference type="ARBA" id="ARBA00022840"/>
    </source>
</evidence>
<dbReference type="Gene3D" id="1.10.8.60">
    <property type="match status" value="1"/>
</dbReference>
<comment type="domain">
    <text evidence="8">Domain I is involved in oligomerization and binding regulators, domain II is flexibile and of varying length in different bacteria, domain III forms the AAA+ region, while domain IV binds dsDNA.</text>
</comment>
<feature type="binding site" evidence="8">
    <location>
        <position position="173"/>
    </location>
    <ligand>
        <name>ATP</name>
        <dbReference type="ChEBI" id="CHEBI:30616"/>
    </ligand>
</feature>
<dbReference type="Gene3D" id="3.40.50.300">
    <property type="entry name" value="P-loop containing nucleotide triphosphate hydrolases"/>
    <property type="match status" value="1"/>
</dbReference>
<dbReference type="InterPro" id="IPR024633">
    <property type="entry name" value="DnaA_N_dom"/>
</dbReference>
<dbReference type="PANTHER" id="PTHR30050">
    <property type="entry name" value="CHROMOSOMAL REPLICATION INITIATOR PROTEIN DNAA"/>
    <property type="match status" value="1"/>
</dbReference>
<evidence type="ECO:0000259" key="13">
    <source>
        <dbReference type="SMART" id="SM00760"/>
    </source>
</evidence>
<evidence type="ECO:0000313" key="14">
    <source>
        <dbReference type="EMBL" id="OGH75645.1"/>
    </source>
</evidence>
<dbReference type="FunFam" id="3.40.50.300:FF:000150">
    <property type="entry name" value="Chromosomal replication initiator protein DnaA"/>
    <property type="match status" value="1"/>
</dbReference>
<evidence type="ECO:0000256" key="2">
    <source>
        <dbReference type="ARBA" id="ARBA00022490"/>
    </source>
</evidence>
<feature type="region of interest" description="Domain III, AAA+ region" evidence="8">
    <location>
        <begin position="127"/>
        <end position="343"/>
    </location>
</feature>
<dbReference type="SMART" id="SM00760">
    <property type="entry name" value="Bac_DnaA_C"/>
    <property type="match status" value="1"/>
</dbReference>
<protein>
    <recommendedName>
        <fullName evidence="8 9">Chromosomal replication initiator protein DnaA</fullName>
    </recommendedName>
</protein>
<comment type="function">
    <text evidence="8 10">Plays an essential role in the initiation and regulation of chromosomal replication. ATP-DnaA binds to the origin of replication (oriC) to initiate formation of the DNA replication initiation complex once per cell cycle. Binds the DnaA box (a 9 base pair repeat at the origin) and separates the double-stranded (ds)DNA. Forms a right-handed helical filament on oriC DNA; dsDNA binds to the exterior of the filament while single-stranded (ss)DNA is stabiized in the filament's interior. The ATP-DnaA-oriC complex binds and stabilizes one strand of the AT-rich DNA unwinding element (DUE), permitting loading of DNA polymerase. After initiation quickly degrades to an ADP-DnaA complex that is not apt for DNA replication. Binds acidic phospholipids.</text>
</comment>
<dbReference type="EMBL" id="MFQN01000004">
    <property type="protein sequence ID" value="OGH75645.1"/>
    <property type="molecule type" value="Genomic_DNA"/>
</dbReference>
<evidence type="ECO:0000259" key="12">
    <source>
        <dbReference type="SMART" id="SM00382"/>
    </source>
</evidence>
<dbReference type="CDD" id="cd00009">
    <property type="entry name" value="AAA"/>
    <property type="match status" value="1"/>
</dbReference>
<evidence type="ECO:0000256" key="7">
    <source>
        <dbReference type="ARBA" id="ARBA00023125"/>
    </source>
</evidence>
<feature type="region of interest" description="Domain IV, binds dsDNA" evidence="8">
    <location>
        <begin position="344"/>
        <end position="467"/>
    </location>
</feature>
<keyword evidence="6 8" id="KW-0446">Lipid-binding</keyword>
<dbReference type="InterPro" id="IPR013159">
    <property type="entry name" value="DnaA_C"/>
</dbReference>
<feature type="domain" description="AAA+ ATPase" evidence="12">
    <location>
        <begin position="160"/>
        <end position="291"/>
    </location>
</feature>
<evidence type="ECO:0000256" key="1">
    <source>
        <dbReference type="ARBA" id="ARBA00006583"/>
    </source>
</evidence>
<dbReference type="STRING" id="1798692.A3G00_04080"/>
<dbReference type="Proteomes" id="UP000178347">
    <property type="component" value="Unassembled WGS sequence"/>
</dbReference>
<feature type="region of interest" description="Domain I, interacts with DnaA modulators" evidence="8">
    <location>
        <begin position="1"/>
        <end position="86"/>
    </location>
</feature>
<accession>A0A1F6MVC0</accession>
<keyword evidence="3 8" id="KW-0235">DNA replication</keyword>
<dbReference type="InterPro" id="IPR003593">
    <property type="entry name" value="AAA+_ATPase"/>
</dbReference>
<evidence type="ECO:0000256" key="9">
    <source>
        <dbReference type="NCBIfam" id="TIGR00362"/>
    </source>
</evidence>
<dbReference type="SUPFAM" id="SSF52540">
    <property type="entry name" value="P-loop containing nucleoside triphosphate hydrolases"/>
    <property type="match status" value="1"/>
</dbReference>
<dbReference type="Pfam" id="PF08299">
    <property type="entry name" value="Bac_DnaA_C"/>
    <property type="match status" value="1"/>
</dbReference>
<dbReference type="GO" id="GO:0006270">
    <property type="term" value="P:DNA replication initiation"/>
    <property type="evidence" value="ECO:0007669"/>
    <property type="project" value="UniProtKB-UniRule"/>
</dbReference>
<dbReference type="Gene3D" id="3.30.300.180">
    <property type="match status" value="1"/>
</dbReference>
<dbReference type="InterPro" id="IPR020591">
    <property type="entry name" value="Chromosome_initiator_DnaA-like"/>
</dbReference>
<comment type="subcellular location">
    <subcellularLocation>
        <location evidence="8">Cytoplasm</location>
    </subcellularLocation>
</comment>
<dbReference type="Pfam" id="PF11638">
    <property type="entry name" value="DnaA_N"/>
    <property type="match status" value="1"/>
</dbReference>
<dbReference type="CDD" id="cd06571">
    <property type="entry name" value="Bac_DnaA_C"/>
    <property type="match status" value="1"/>
</dbReference>
<dbReference type="InterPro" id="IPR038454">
    <property type="entry name" value="DnaA_N_sf"/>
</dbReference>
<dbReference type="InterPro" id="IPR010921">
    <property type="entry name" value="Trp_repressor/repl_initiator"/>
</dbReference>
<proteinExistence type="inferred from homology"/>
<dbReference type="GO" id="GO:0006275">
    <property type="term" value="P:regulation of DNA replication"/>
    <property type="evidence" value="ECO:0007669"/>
    <property type="project" value="UniProtKB-UniRule"/>
</dbReference>
<name>A0A1F6MVC0_9BACT</name>
<dbReference type="GO" id="GO:0003688">
    <property type="term" value="F:DNA replication origin binding"/>
    <property type="evidence" value="ECO:0007669"/>
    <property type="project" value="UniProtKB-UniRule"/>
</dbReference>
<dbReference type="Gene3D" id="1.10.1750.10">
    <property type="match status" value="1"/>
</dbReference>
<evidence type="ECO:0000256" key="8">
    <source>
        <dbReference type="HAMAP-Rule" id="MF_00377"/>
    </source>
</evidence>
<evidence type="ECO:0000256" key="3">
    <source>
        <dbReference type="ARBA" id="ARBA00022705"/>
    </source>
</evidence>
<sequence>MTTHEIWQAVLAEFELKLTKANFTTWFHHTGISGYENGQVVICVPSAFAKNWLEKKHHSDVVKILEKVTGKPLKRVEYRVENIKNAVEHECVVAPAVITQITGQQPINTTPPPQTNKPGGQNGIKFGLNQKYTFDTFVVGKGNELAHAAAQAVVNRPGDAYNPLFVYGGVGLGKTHLIQAIGHGFLEKNPQTKILYVSSERFTNDFVSSIKEGRGKEFKDRYRNVDLLLIDDIQFIGGKEQTQEEFFHTFNELHQQRKQVVMTSDRPPKAIPSLEDRLRSRFEWGMIVDIAAPDMETRAAILQSKCQEKRFIIDPELVQMVAASIQSNIRELEGALNKIIAYHQLKNLAPDKESVRSVLSTLEAQNLKRSATPKDIIGVVADFYGIGLDDIAGKSREKRLAGPRQIIMFLLRKELKMSYPAIGDELGGRDHTTAMHAHTKIGIEMENDLKLKQDIEVIRQKLFTNAG</sequence>
<evidence type="ECO:0000256" key="10">
    <source>
        <dbReference type="RuleBase" id="RU000577"/>
    </source>
</evidence>
<dbReference type="PRINTS" id="PR00051">
    <property type="entry name" value="DNAA"/>
</dbReference>
<keyword evidence="7 8" id="KW-0238">DNA-binding</keyword>
<dbReference type="NCBIfam" id="TIGR00362">
    <property type="entry name" value="DnaA"/>
    <property type="match status" value="1"/>
</dbReference>
<organism evidence="14 15">
    <name type="scientific">Candidatus Magasanikbacteria bacterium RIFCSPLOWO2_12_FULL_43_12</name>
    <dbReference type="NCBI Taxonomy" id="1798692"/>
    <lineage>
        <taxon>Bacteria</taxon>
        <taxon>Candidatus Magasanikiibacteriota</taxon>
    </lineage>
</organism>
<keyword evidence="5 8" id="KW-0067">ATP-binding</keyword>
<reference evidence="14 15" key="1">
    <citation type="journal article" date="2016" name="Nat. Commun.">
        <title>Thousands of microbial genomes shed light on interconnected biogeochemical processes in an aquifer system.</title>
        <authorList>
            <person name="Anantharaman K."/>
            <person name="Brown C.T."/>
            <person name="Hug L.A."/>
            <person name="Sharon I."/>
            <person name="Castelle C.J."/>
            <person name="Probst A.J."/>
            <person name="Thomas B.C."/>
            <person name="Singh A."/>
            <person name="Wilkins M.J."/>
            <person name="Karaoz U."/>
            <person name="Brodie E.L."/>
            <person name="Williams K.H."/>
            <person name="Hubbard S.S."/>
            <person name="Banfield J.F."/>
        </authorList>
    </citation>
    <scope>NUCLEOTIDE SEQUENCE [LARGE SCALE GENOMIC DNA]</scope>
</reference>
<dbReference type="HAMAP" id="MF_00377">
    <property type="entry name" value="DnaA_bact"/>
    <property type="match status" value="1"/>
</dbReference>
<feature type="binding site" evidence="8">
    <location>
        <position position="175"/>
    </location>
    <ligand>
        <name>ATP</name>
        <dbReference type="ChEBI" id="CHEBI:30616"/>
    </ligand>
</feature>
<comment type="caution">
    <text evidence="8">Lacks conserved residue(s) required for the propagation of feature annotation.</text>
</comment>
<feature type="binding site" evidence="8">
    <location>
        <position position="174"/>
    </location>
    <ligand>
        <name>ATP</name>
        <dbReference type="ChEBI" id="CHEBI:30616"/>
    </ligand>
</feature>
<dbReference type="InterPro" id="IPR027417">
    <property type="entry name" value="P-loop_NTPase"/>
</dbReference>
<evidence type="ECO:0000256" key="11">
    <source>
        <dbReference type="RuleBase" id="RU004227"/>
    </source>
</evidence>
<dbReference type="GO" id="GO:0005737">
    <property type="term" value="C:cytoplasm"/>
    <property type="evidence" value="ECO:0007669"/>
    <property type="project" value="UniProtKB-SubCell"/>
</dbReference>
<dbReference type="AlphaFoldDB" id="A0A1F6MVC0"/>
<dbReference type="InterPro" id="IPR013317">
    <property type="entry name" value="DnaA_dom"/>
</dbReference>
<comment type="subunit">
    <text evidence="8">Oligomerizes as a right-handed, spiral filament on DNA at oriC.</text>
</comment>
<keyword evidence="4 8" id="KW-0547">Nucleotide-binding</keyword>
<evidence type="ECO:0000313" key="15">
    <source>
        <dbReference type="Proteomes" id="UP000178347"/>
    </source>
</evidence>
<comment type="caution">
    <text evidence="14">The sequence shown here is derived from an EMBL/GenBank/DDBJ whole genome shotgun (WGS) entry which is preliminary data.</text>
</comment>
<feature type="domain" description="Chromosomal replication initiator DnaA C-terminal" evidence="13">
    <location>
        <begin position="372"/>
        <end position="441"/>
    </location>
</feature>
<dbReference type="GO" id="GO:0005524">
    <property type="term" value="F:ATP binding"/>
    <property type="evidence" value="ECO:0007669"/>
    <property type="project" value="UniProtKB-UniRule"/>
</dbReference>
<dbReference type="InterPro" id="IPR001957">
    <property type="entry name" value="Chromosome_initiator_DnaA"/>
</dbReference>
<dbReference type="GO" id="GO:0005886">
    <property type="term" value="C:plasma membrane"/>
    <property type="evidence" value="ECO:0007669"/>
    <property type="project" value="TreeGrafter"/>
</dbReference>
<comment type="similarity">
    <text evidence="1 8 11">Belongs to the DnaA family.</text>
</comment>
<dbReference type="SUPFAM" id="SSF48295">
    <property type="entry name" value="TrpR-like"/>
    <property type="match status" value="1"/>
</dbReference>
<feature type="binding site" evidence="8">
    <location>
        <position position="171"/>
    </location>
    <ligand>
        <name>ATP</name>
        <dbReference type="ChEBI" id="CHEBI:30616"/>
    </ligand>
</feature>
<gene>
    <name evidence="8" type="primary">dnaA</name>
    <name evidence="14" type="ORF">A3G00_04080</name>
</gene>
<evidence type="ECO:0000256" key="4">
    <source>
        <dbReference type="ARBA" id="ARBA00022741"/>
    </source>
</evidence>
<dbReference type="PANTHER" id="PTHR30050:SF2">
    <property type="entry name" value="CHROMOSOMAL REPLICATION INITIATOR PROTEIN DNAA"/>
    <property type="match status" value="1"/>
</dbReference>
<evidence type="ECO:0000256" key="6">
    <source>
        <dbReference type="ARBA" id="ARBA00023121"/>
    </source>
</evidence>
<dbReference type="SMART" id="SM00382">
    <property type="entry name" value="AAA"/>
    <property type="match status" value="1"/>
</dbReference>
<dbReference type="GO" id="GO:0008289">
    <property type="term" value="F:lipid binding"/>
    <property type="evidence" value="ECO:0007669"/>
    <property type="project" value="UniProtKB-KW"/>
</dbReference>